<accession>A0A0R3T4U5</accession>
<dbReference type="Proteomes" id="UP000278807">
    <property type="component" value="Unassembled WGS sequence"/>
</dbReference>
<evidence type="ECO:0000256" key="3">
    <source>
        <dbReference type="ARBA" id="ARBA00012214"/>
    </source>
</evidence>
<feature type="binding site" evidence="13">
    <location>
        <position position="475"/>
    </location>
    <ligand>
        <name>ATP</name>
        <dbReference type="ChEBI" id="CHEBI:30616"/>
    </ligand>
</feature>
<dbReference type="Pfam" id="PF03199">
    <property type="entry name" value="GSH_synthase"/>
    <property type="match status" value="1"/>
</dbReference>
<feature type="binding site" evidence="13">
    <location>
        <position position="322"/>
    </location>
    <ligand>
        <name>ATP</name>
        <dbReference type="ChEBI" id="CHEBI:30616"/>
    </ligand>
</feature>
<organism evidence="18">
    <name type="scientific">Rodentolepis nana</name>
    <name type="common">Dwarf tapeworm</name>
    <name type="synonym">Hymenolepis nana</name>
    <dbReference type="NCBI Taxonomy" id="102285"/>
    <lineage>
        <taxon>Eukaryota</taxon>
        <taxon>Metazoa</taxon>
        <taxon>Spiralia</taxon>
        <taxon>Lophotrochozoa</taxon>
        <taxon>Platyhelminthes</taxon>
        <taxon>Cestoda</taxon>
        <taxon>Eucestoda</taxon>
        <taxon>Cyclophyllidea</taxon>
        <taxon>Hymenolepididae</taxon>
        <taxon>Rodentolepis</taxon>
    </lineage>
</organism>
<dbReference type="NCBIfam" id="TIGR01986">
    <property type="entry name" value="glut_syn_euk"/>
    <property type="match status" value="1"/>
</dbReference>
<dbReference type="InterPro" id="IPR014042">
    <property type="entry name" value="Glutathione_synthase_a-hlx"/>
</dbReference>
<protein>
    <recommendedName>
        <fullName evidence="4 12">Glutathione synthetase</fullName>
        <shortName evidence="12">GSH-S</shortName>
        <ecNumber evidence="3 12">6.3.2.3</ecNumber>
    </recommendedName>
</protein>
<evidence type="ECO:0000256" key="8">
    <source>
        <dbReference type="ARBA" id="ARBA00022741"/>
    </source>
</evidence>
<keyword evidence="6 12" id="KW-0317">Glutathione biosynthesis</keyword>
<feature type="binding site" evidence="14">
    <location>
        <position position="390"/>
    </location>
    <ligand>
        <name>Mg(2+)</name>
        <dbReference type="ChEBI" id="CHEBI:18420"/>
    </ligand>
</feature>
<feature type="binding site" evidence="13">
    <location>
        <position position="481"/>
    </location>
    <ligand>
        <name>ATP</name>
        <dbReference type="ChEBI" id="CHEBI:30616"/>
    </ligand>
</feature>
<dbReference type="AlphaFoldDB" id="A0A0R3T4U5"/>
<evidence type="ECO:0000313" key="16">
    <source>
        <dbReference type="EMBL" id="VDN97941.1"/>
    </source>
</evidence>
<comment type="similarity">
    <text evidence="2 12">Belongs to the eukaryotic GSH synthase family.</text>
</comment>
<dbReference type="PIRSF" id="PIRSF001558">
    <property type="entry name" value="GSHase"/>
    <property type="match status" value="1"/>
</dbReference>
<evidence type="ECO:0000256" key="10">
    <source>
        <dbReference type="ARBA" id="ARBA00022842"/>
    </source>
</evidence>
<evidence type="ECO:0000256" key="6">
    <source>
        <dbReference type="ARBA" id="ARBA00022684"/>
    </source>
</evidence>
<evidence type="ECO:0000256" key="13">
    <source>
        <dbReference type="PIRSR" id="PIRSR001558-1"/>
    </source>
</evidence>
<dbReference type="InterPro" id="IPR014049">
    <property type="entry name" value="Glutathione_synthase_N_euk"/>
</dbReference>
<feature type="binding site" evidence="13">
    <location>
        <position position="231"/>
    </location>
    <ligand>
        <name>substrate</name>
    </ligand>
</feature>
<dbReference type="InterPro" id="IPR004887">
    <property type="entry name" value="GSH_synth_subst-bd"/>
</dbReference>
<dbReference type="STRING" id="102285.A0A0R3T4U5"/>
<comment type="pathway">
    <text evidence="1 12">Sulfur metabolism; glutathione biosynthesis; glutathione from L-cysteine and L-glutamate: step 2/2.</text>
</comment>
<gene>
    <name evidence="16" type="ORF">HNAJ_LOCUS2082</name>
</gene>
<dbReference type="GO" id="GO:0005524">
    <property type="term" value="F:ATP binding"/>
    <property type="evidence" value="ECO:0007669"/>
    <property type="project" value="UniProtKB-UniRule"/>
</dbReference>
<dbReference type="Gene3D" id="3.40.50.1760">
    <property type="entry name" value="Glutathione synthase, substrate-binding domain superfamily, eukaryotic"/>
    <property type="match status" value="1"/>
</dbReference>
<dbReference type="GO" id="GO:0000287">
    <property type="term" value="F:magnesium ion binding"/>
    <property type="evidence" value="ECO:0007669"/>
    <property type="project" value="UniProtKB-UniRule"/>
</dbReference>
<dbReference type="GO" id="GO:0005829">
    <property type="term" value="C:cytosol"/>
    <property type="evidence" value="ECO:0007669"/>
    <property type="project" value="TreeGrafter"/>
</dbReference>
<dbReference type="PANTHER" id="PTHR11130">
    <property type="entry name" value="GLUTATHIONE SYNTHETASE"/>
    <property type="match status" value="1"/>
</dbReference>
<keyword evidence="9 12" id="KW-0067">ATP-binding</keyword>
<feature type="binding site" evidence="13">
    <location>
        <position position="448"/>
    </location>
    <ligand>
        <name>ATP</name>
        <dbReference type="ChEBI" id="CHEBI:30616"/>
    </ligand>
</feature>
<dbReference type="UniPathway" id="UPA00142">
    <property type="reaction ID" value="UER00210"/>
</dbReference>
<dbReference type="InterPro" id="IPR005615">
    <property type="entry name" value="Glutathione_synthase"/>
</dbReference>
<evidence type="ECO:0000259" key="15">
    <source>
        <dbReference type="Pfam" id="PF03199"/>
    </source>
</evidence>
<comment type="cofactor">
    <cofactor evidence="12 14">
        <name>Mg(2+)</name>
        <dbReference type="ChEBI" id="CHEBI:18420"/>
    </cofactor>
    <text evidence="12 14">Binds 1 Mg(2+) ion per subunit.</text>
</comment>
<name>A0A0R3T4U5_RODNA</name>
<dbReference type="OrthoDB" id="2020073at2759"/>
<dbReference type="GO" id="GO:0004363">
    <property type="term" value="F:glutathione synthase activity"/>
    <property type="evidence" value="ECO:0007669"/>
    <property type="project" value="UniProtKB-UniRule"/>
</dbReference>
<sequence>MDLIDRSLFKFSEDKLKHTLENIYDLAALNGILKLTPDGRIVILQHTFLPSPFPKAEFEEAVNIQQSFNSLFLKVASDYDFLESVFKPVLSQDDYVRNLWEIYKTDQLFGPVQSLRLSLNRSDYMLHAALPGSPLKQVEMNFIAASFGGVMERLVKAHQFRLHQLLGCDAPQVRLPECPSATKFGLALAHTVGEYSRKCQHIPQSTLIPLPPEIPAILVVISDCETNIFDQRSIEEAVLRANPSIPILRRTFAELELIKGRVVVESETRRLFVDGHEIGVIYYRTGYAPDHFNEEAWRTKLLLERSLAVKCPSVDYLLANMKLVQTALASGPAVLSRFGNEAEVERLARTFAKQTVLSTDFHFADAAVIDHMVTECRKDPNKFVLKPQREGGSNNIFGDDIIHKLDEIMGKPEANAYILMEKFEPLMVENCVVGADHAPPIPRKMVSELGIYGILLSDNKVEIMNDHAGHLLRTKFVGVDEGGVVTGYASLDTPLLV</sequence>
<keyword evidence="10 12" id="KW-0460">Magnesium</keyword>
<evidence type="ECO:0000256" key="14">
    <source>
        <dbReference type="PIRSR" id="PIRSR001558-2"/>
    </source>
</evidence>
<evidence type="ECO:0000256" key="1">
    <source>
        <dbReference type="ARBA" id="ARBA00004965"/>
    </source>
</evidence>
<feature type="domain" description="Glutathione synthase substrate-binding" evidence="15">
    <location>
        <begin position="216"/>
        <end position="319"/>
    </location>
</feature>
<evidence type="ECO:0000256" key="2">
    <source>
        <dbReference type="ARBA" id="ARBA00010385"/>
    </source>
</evidence>
<keyword evidence="17" id="KW-1185">Reference proteome</keyword>
<comment type="catalytic activity">
    <reaction evidence="11">
        <text>gamma-L-glutamyl-L-cysteine + glycine + ATP = glutathione + ADP + phosphate + H(+)</text>
        <dbReference type="Rhea" id="RHEA:13557"/>
        <dbReference type="ChEBI" id="CHEBI:15378"/>
        <dbReference type="ChEBI" id="CHEBI:30616"/>
        <dbReference type="ChEBI" id="CHEBI:43474"/>
        <dbReference type="ChEBI" id="CHEBI:57305"/>
        <dbReference type="ChEBI" id="CHEBI:57925"/>
        <dbReference type="ChEBI" id="CHEBI:58173"/>
        <dbReference type="ChEBI" id="CHEBI:456216"/>
        <dbReference type="EC" id="6.3.2.3"/>
    </reaction>
    <physiologicalReaction direction="left-to-right" evidence="11">
        <dbReference type="Rhea" id="RHEA:13558"/>
    </physiologicalReaction>
</comment>
<dbReference type="Gene3D" id="3.30.1490.50">
    <property type="match status" value="1"/>
</dbReference>
<dbReference type="EMBL" id="UZAE01000948">
    <property type="protein sequence ID" value="VDN97941.1"/>
    <property type="molecule type" value="Genomic_DNA"/>
</dbReference>
<evidence type="ECO:0000313" key="17">
    <source>
        <dbReference type="Proteomes" id="UP000278807"/>
    </source>
</evidence>
<evidence type="ECO:0000256" key="9">
    <source>
        <dbReference type="ARBA" id="ARBA00022840"/>
    </source>
</evidence>
<dbReference type="SUPFAM" id="SSF52440">
    <property type="entry name" value="PreATP-grasp domain"/>
    <property type="match status" value="1"/>
</dbReference>
<dbReference type="Gene3D" id="1.10.1080.10">
    <property type="entry name" value="Glutathione Synthetase, Chain A, domain 3"/>
    <property type="match status" value="1"/>
</dbReference>
<keyword evidence="8 12" id="KW-0547">Nucleotide-binding</keyword>
<keyword evidence="5 12" id="KW-0436">Ligase</keyword>
<keyword evidence="7 12" id="KW-0479">Metal-binding</keyword>
<evidence type="ECO:0000256" key="7">
    <source>
        <dbReference type="ARBA" id="ARBA00022723"/>
    </source>
</evidence>
<proteinExistence type="inferred from homology"/>
<evidence type="ECO:0000256" key="4">
    <source>
        <dbReference type="ARBA" id="ARBA00020821"/>
    </source>
</evidence>
<dbReference type="GO" id="GO:0043295">
    <property type="term" value="F:glutathione binding"/>
    <property type="evidence" value="ECO:0007669"/>
    <property type="project" value="UniProtKB-UniRule"/>
</dbReference>
<dbReference type="Pfam" id="PF03917">
    <property type="entry name" value="GSH_synth_ATP"/>
    <property type="match status" value="1"/>
</dbReference>
<feature type="binding site" evidence="13">
    <location>
        <begin position="386"/>
        <end position="395"/>
    </location>
    <ligand>
        <name>ATP</name>
        <dbReference type="ChEBI" id="CHEBI:30616"/>
    </ligand>
</feature>
<feature type="binding site" evidence="13">
    <location>
        <position position="473"/>
    </location>
    <ligand>
        <name>substrate</name>
    </ligand>
</feature>
<dbReference type="InterPro" id="IPR016185">
    <property type="entry name" value="PreATP-grasp_dom_sf"/>
</dbReference>
<evidence type="ECO:0000256" key="12">
    <source>
        <dbReference type="PIRNR" id="PIRNR001558"/>
    </source>
</evidence>
<reference evidence="16 17" key="2">
    <citation type="submission" date="2018-11" db="EMBL/GenBank/DDBJ databases">
        <authorList>
            <consortium name="Pathogen Informatics"/>
        </authorList>
    </citation>
    <scope>NUCLEOTIDE SEQUENCE [LARGE SCALE GENOMIC DNA]</scope>
</reference>
<dbReference type="WBParaSite" id="HNAJ_0000208301-mRNA-1">
    <property type="protein sequence ID" value="HNAJ_0000208301-mRNA-1"/>
    <property type="gene ID" value="HNAJ_0000208301"/>
</dbReference>
<reference evidence="18" key="1">
    <citation type="submission" date="2017-02" db="UniProtKB">
        <authorList>
            <consortium name="WormBaseParasite"/>
        </authorList>
    </citation>
    <scope>IDENTIFICATION</scope>
</reference>
<dbReference type="EC" id="6.3.2.3" evidence="3 12"/>
<evidence type="ECO:0000256" key="11">
    <source>
        <dbReference type="ARBA" id="ARBA00048871"/>
    </source>
</evidence>
<dbReference type="Gene3D" id="3.30.1490.80">
    <property type="match status" value="1"/>
</dbReference>
<dbReference type="InterPro" id="IPR037013">
    <property type="entry name" value="GSH-S_sub-bd_sf"/>
</dbReference>
<evidence type="ECO:0000256" key="5">
    <source>
        <dbReference type="ARBA" id="ARBA00022598"/>
    </source>
</evidence>
<dbReference type="SUPFAM" id="SSF56059">
    <property type="entry name" value="Glutathione synthetase ATP-binding domain-like"/>
    <property type="match status" value="1"/>
</dbReference>
<dbReference type="InterPro" id="IPR014709">
    <property type="entry name" value="Glutathione_synthase_C_euk"/>
</dbReference>
<dbReference type="PANTHER" id="PTHR11130:SF0">
    <property type="entry name" value="GLUTATHIONE SYNTHETASE"/>
    <property type="match status" value="1"/>
</dbReference>
<evidence type="ECO:0000313" key="18">
    <source>
        <dbReference type="WBParaSite" id="HNAJ_0000208301-mRNA-1"/>
    </source>
</evidence>
<dbReference type="Gene3D" id="3.30.470.20">
    <property type="entry name" value="ATP-grasp fold, B domain"/>
    <property type="match status" value="1"/>
</dbReference>